<reference evidence="1" key="1">
    <citation type="submission" date="2014-11" db="EMBL/GenBank/DDBJ databases">
        <authorList>
            <person name="Amaro Gonzalez C."/>
        </authorList>
    </citation>
    <scope>NUCLEOTIDE SEQUENCE</scope>
</reference>
<proteinExistence type="predicted"/>
<organism evidence="1">
    <name type="scientific">Anguilla anguilla</name>
    <name type="common">European freshwater eel</name>
    <name type="synonym">Muraena anguilla</name>
    <dbReference type="NCBI Taxonomy" id="7936"/>
    <lineage>
        <taxon>Eukaryota</taxon>
        <taxon>Metazoa</taxon>
        <taxon>Chordata</taxon>
        <taxon>Craniata</taxon>
        <taxon>Vertebrata</taxon>
        <taxon>Euteleostomi</taxon>
        <taxon>Actinopterygii</taxon>
        <taxon>Neopterygii</taxon>
        <taxon>Teleostei</taxon>
        <taxon>Anguilliformes</taxon>
        <taxon>Anguillidae</taxon>
        <taxon>Anguilla</taxon>
    </lineage>
</organism>
<name>A0A0E9T039_ANGAN</name>
<accession>A0A0E9T039</accession>
<dbReference type="EMBL" id="GBXM01062449">
    <property type="protein sequence ID" value="JAH46128.1"/>
    <property type="molecule type" value="Transcribed_RNA"/>
</dbReference>
<reference evidence="1" key="2">
    <citation type="journal article" date="2015" name="Fish Shellfish Immunol.">
        <title>Early steps in the European eel (Anguilla anguilla)-Vibrio vulnificus interaction in the gills: Role of the RtxA13 toxin.</title>
        <authorList>
            <person name="Callol A."/>
            <person name="Pajuelo D."/>
            <person name="Ebbesson L."/>
            <person name="Teles M."/>
            <person name="MacKenzie S."/>
            <person name="Amaro C."/>
        </authorList>
    </citation>
    <scope>NUCLEOTIDE SEQUENCE</scope>
</reference>
<protein>
    <submittedName>
        <fullName evidence="1">Uncharacterized protein</fullName>
    </submittedName>
</protein>
<evidence type="ECO:0000313" key="1">
    <source>
        <dbReference type="EMBL" id="JAH46128.1"/>
    </source>
</evidence>
<sequence>MFTTKENTYSW</sequence>